<dbReference type="KEGG" id="tnl:113493967"/>
<feature type="domain" description="RING-type" evidence="5">
    <location>
        <begin position="473"/>
        <end position="508"/>
    </location>
</feature>
<evidence type="ECO:0000313" key="8">
    <source>
        <dbReference type="RefSeq" id="XP_026727830.1"/>
    </source>
</evidence>
<dbReference type="PROSITE" id="PS50188">
    <property type="entry name" value="B302_SPRY"/>
    <property type="match status" value="1"/>
</dbReference>
<feature type="domain" description="B30.2/SPRY" evidence="6">
    <location>
        <begin position="245"/>
        <end position="429"/>
    </location>
</feature>
<dbReference type="Gene3D" id="3.30.40.10">
    <property type="entry name" value="Zinc/RING finger domain, C3HC4 (zinc finger)"/>
    <property type="match status" value="1"/>
</dbReference>
<reference evidence="8 9" key="1">
    <citation type="submission" date="2025-04" db="UniProtKB">
        <authorList>
            <consortium name="RefSeq"/>
        </authorList>
    </citation>
    <scope>IDENTIFICATION</scope>
</reference>
<evidence type="ECO:0000259" key="6">
    <source>
        <dbReference type="PROSITE" id="PS50188"/>
    </source>
</evidence>
<dbReference type="Proteomes" id="UP000322000">
    <property type="component" value="Chromosome 5"/>
</dbReference>
<dbReference type="InterPro" id="IPR001841">
    <property type="entry name" value="Znf_RING"/>
</dbReference>
<dbReference type="GO" id="GO:0051603">
    <property type="term" value="P:proteolysis involved in protein catabolic process"/>
    <property type="evidence" value="ECO:0007669"/>
    <property type="project" value="TreeGrafter"/>
</dbReference>
<dbReference type="InterPro" id="IPR013083">
    <property type="entry name" value="Znf_RING/FYVE/PHD"/>
</dbReference>
<keyword evidence="1" id="KW-0479">Metal-binding</keyword>
<sequence length="519" mass="58165">MGACCCKNAARTESYAPPAGPIIDPTEPRIIVPKSIVETVIIDKLVLELLALIASFVDNDEESPVSLVKLHAIADKEEGWFQVVSSMVTVIPLENPLGPSAITIVFDDCPLPSKDSVIKLTQLFGLSAMRALMGEINVKIERNICVVLCCIADKLAGPNSVAVLTEETLDYMLSFLMFRREPRIVLFALIALEKFAHSTENKVTIKKRLDTQEEHPLLALEQYADSTDYIWRQVGFAAKWALDNIFIVKDRLLAFETVDMSNINAILNTQDASEYLKISGDGLEARCDSYSFESVRCTFEVSVGCWYYECTIITAGVMQIGWATRGSHFMNHEGYGIGDDLYSLSYDGCRKLIWHEAKPSPLHNVTQWQSGDVVGCLIDMDMGEAVFYLNGEHVRTCTELFETTRQGFFAAASFMAFQQCRFNFGSEPFQYPPDRAFNNFNDCGFLSEDEKKVVPRRFYLEKLRNSSIKENCCTVCFDNESCCVLEPCMHSGFCSLCTAQLKECPLCRALIMNIRVVPA</sequence>
<dbReference type="RefSeq" id="XP_026727830.1">
    <property type="nucleotide sequence ID" value="XM_026872029.1"/>
</dbReference>
<organism evidence="7 9">
    <name type="scientific">Trichoplusia ni</name>
    <name type="common">Cabbage looper</name>
    <dbReference type="NCBI Taxonomy" id="7111"/>
    <lineage>
        <taxon>Eukaryota</taxon>
        <taxon>Metazoa</taxon>
        <taxon>Ecdysozoa</taxon>
        <taxon>Arthropoda</taxon>
        <taxon>Hexapoda</taxon>
        <taxon>Insecta</taxon>
        <taxon>Pterygota</taxon>
        <taxon>Neoptera</taxon>
        <taxon>Endopterygota</taxon>
        <taxon>Lepidoptera</taxon>
        <taxon>Glossata</taxon>
        <taxon>Ditrysia</taxon>
        <taxon>Noctuoidea</taxon>
        <taxon>Noctuidae</taxon>
        <taxon>Plusiinae</taxon>
        <taxon>Trichoplusia</taxon>
    </lineage>
</organism>
<dbReference type="Gene3D" id="2.60.120.920">
    <property type="match status" value="1"/>
</dbReference>
<dbReference type="AlphaFoldDB" id="A0A7E5VI03"/>
<dbReference type="InterPro" id="IPR045129">
    <property type="entry name" value="RNF123/RKP/RSPRY1"/>
</dbReference>
<gene>
    <name evidence="8 9" type="primary">LOC113493967</name>
</gene>
<dbReference type="GO" id="GO:0008270">
    <property type="term" value="F:zinc ion binding"/>
    <property type="evidence" value="ECO:0007669"/>
    <property type="project" value="UniProtKB-KW"/>
</dbReference>
<dbReference type="GeneID" id="113493967"/>
<dbReference type="Pfam" id="PF13920">
    <property type="entry name" value="zf-C3HC4_3"/>
    <property type="match status" value="1"/>
</dbReference>
<dbReference type="InterPro" id="IPR013320">
    <property type="entry name" value="ConA-like_dom_sf"/>
</dbReference>
<keyword evidence="2 4" id="KW-0863">Zinc-finger</keyword>
<dbReference type="SMART" id="SM00449">
    <property type="entry name" value="SPRY"/>
    <property type="match status" value="1"/>
</dbReference>
<keyword evidence="3" id="KW-0862">Zinc</keyword>
<evidence type="ECO:0000256" key="2">
    <source>
        <dbReference type="ARBA" id="ARBA00022771"/>
    </source>
</evidence>
<dbReference type="GO" id="GO:0004842">
    <property type="term" value="F:ubiquitin-protein transferase activity"/>
    <property type="evidence" value="ECO:0007669"/>
    <property type="project" value="InterPro"/>
</dbReference>
<dbReference type="PANTHER" id="PTHR13363:SF6">
    <property type="entry name" value="RING FINGER AND SPRY DOMAIN-CONTAINING PROTEIN 1"/>
    <property type="match status" value="1"/>
</dbReference>
<evidence type="ECO:0000259" key="5">
    <source>
        <dbReference type="PROSITE" id="PS50089"/>
    </source>
</evidence>
<proteinExistence type="predicted"/>
<evidence type="ECO:0000256" key="1">
    <source>
        <dbReference type="ARBA" id="ARBA00022723"/>
    </source>
</evidence>
<dbReference type="PANTHER" id="PTHR13363">
    <property type="entry name" value="RING FINGER AND SRY DOMAIN-CONTAINING"/>
    <property type="match status" value="1"/>
</dbReference>
<dbReference type="PROSITE" id="PS50089">
    <property type="entry name" value="ZF_RING_2"/>
    <property type="match status" value="1"/>
</dbReference>
<name>A0A7E5VI03_TRINI</name>
<evidence type="ECO:0000256" key="3">
    <source>
        <dbReference type="ARBA" id="ARBA00022833"/>
    </source>
</evidence>
<dbReference type="InterPro" id="IPR001870">
    <property type="entry name" value="B30.2/SPRY"/>
</dbReference>
<dbReference type="InterPro" id="IPR043136">
    <property type="entry name" value="B30.2/SPRY_sf"/>
</dbReference>
<accession>A0A7E5VI03</accession>
<keyword evidence="7" id="KW-1185">Reference proteome</keyword>
<dbReference type="SMART" id="SM00184">
    <property type="entry name" value="RING"/>
    <property type="match status" value="1"/>
</dbReference>
<dbReference type="OrthoDB" id="10017393at2759"/>
<dbReference type="Pfam" id="PF00622">
    <property type="entry name" value="SPRY"/>
    <property type="match status" value="1"/>
</dbReference>
<evidence type="ECO:0000313" key="7">
    <source>
        <dbReference type="Proteomes" id="UP000322000"/>
    </source>
</evidence>
<dbReference type="GO" id="GO:0005737">
    <property type="term" value="C:cytoplasm"/>
    <property type="evidence" value="ECO:0007669"/>
    <property type="project" value="TreeGrafter"/>
</dbReference>
<evidence type="ECO:0000256" key="4">
    <source>
        <dbReference type="PROSITE-ProRule" id="PRU00175"/>
    </source>
</evidence>
<evidence type="ECO:0000313" key="9">
    <source>
        <dbReference type="RefSeq" id="XP_026727831.1"/>
    </source>
</evidence>
<dbReference type="InterPro" id="IPR003877">
    <property type="entry name" value="SPRY_dom"/>
</dbReference>
<protein>
    <submittedName>
        <fullName evidence="8 9">RING finger and SPRY domain-containing protein 1-like</fullName>
    </submittedName>
</protein>
<dbReference type="SUPFAM" id="SSF49899">
    <property type="entry name" value="Concanavalin A-like lectins/glucanases"/>
    <property type="match status" value="1"/>
</dbReference>
<dbReference type="RefSeq" id="XP_026727831.1">
    <property type="nucleotide sequence ID" value="XM_026872030.1"/>
</dbReference>